<feature type="compositionally biased region" description="Polar residues" evidence="1">
    <location>
        <begin position="82"/>
        <end position="97"/>
    </location>
</feature>
<reference evidence="3" key="1">
    <citation type="submission" date="2017-10" db="EMBL/GenBank/DDBJ databases">
        <title>Rapid genome shrinkage in a self-fertile nematode reveals novel sperm competition proteins.</title>
        <authorList>
            <person name="Yin D."/>
            <person name="Schwarz E.M."/>
            <person name="Thomas C.G."/>
            <person name="Felde R.L."/>
            <person name="Korf I.F."/>
            <person name="Cutter A.D."/>
            <person name="Schartner C.M."/>
            <person name="Ralston E.J."/>
            <person name="Meyer B.J."/>
            <person name="Haag E.S."/>
        </authorList>
    </citation>
    <scope>NUCLEOTIDE SEQUENCE [LARGE SCALE GENOMIC DNA]</scope>
    <source>
        <strain evidence="3">JU1422</strain>
    </source>
</reference>
<evidence type="ECO:0000313" key="2">
    <source>
        <dbReference type="EMBL" id="PIC28255.1"/>
    </source>
</evidence>
<feature type="region of interest" description="Disordered" evidence="1">
    <location>
        <begin position="57"/>
        <end position="97"/>
    </location>
</feature>
<keyword evidence="3" id="KW-1185">Reference proteome</keyword>
<name>A0A2G5TLT1_9PELO</name>
<protein>
    <submittedName>
        <fullName evidence="2">Uncharacterized protein</fullName>
    </submittedName>
</protein>
<dbReference type="EMBL" id="PDUG01000005">
    <property type="protein sequence ID" value="PIC28255.1"/>
    <property type="molecule type" value="Genomic_DNA"/>
</dbReference>
<dbReference type="STRING" id="1611254.A0A2G5TLT1"/>
<dbReference type="AlphaFoldDB" id="A0A2G5TLT1"/>
<proteinExistence type="predicted"/>
<evidence type="ECO:0000313" key="3">
    <source>
        <dbReference type="Proteomes" id="UP000230233"/>
    </source>
</evidence>
<accession>A0A2G5TLT1</accession>
<organism evidence="2 3">
    <name type="scientific">Caenorhabditis nigoni</name>
    <dbReference type="NCBI Taxonomy" id="1611254"/>
    <lineage>
        <taxon>Eukaryota</taxon>
        <taxon>Metazoa</taxon>
        <taxon>Ecdysozoa</taxon>
        <taxon>Nematoda</taxon>
        <taxon>Chromadorea</taxon>
        <taxon>Rhabditida</taxon>
        <taxon>Rhabditina</taxon>
        <taxon>Rhabditomorpha</taxon>
        <taxon>Rhabditoidea</taxon>
        <taxon>Rhabditidae</taxon>
        <taxon>Peloderinae</taxon>
        <taxon>Caenorhabditis</taxon>
    </lineage>
</organism>
<dbReference type="Proteomes" id="UP000230233">
    <property type="component" value="Chromosome V"/>
</dbReference>
<evidence type="ECO:0000256" key="1">
    <source>
        <dbReference type="SAM" id="MobiDB-lite"/>
    </source>
</evidence>
<comment type="caution">
    <text evidence="2">The sequence shown here is derived from an EMBL/GenBank/DDBJ whole genome shotgun (WGS) entry which is preliminary data.</text>
</comment>
<feature type="compositionally biased region" description="Acidic residues" evidence="1">
    <location>
        <begin position="66"/>
        <end position="75"/>
    </location>
</feature>
<gene>
    <name evidence="2" type="primary">Cni-C50F4.6</name>
    <name evidence="2" type="synonym">Cnig_chr_V.g20237</name>
    <name evidence="2" type="ORF">B9Z55_020237</name>
</gene>
<sequence>MPKNTKKSQGNKKLQLSDKQFADLLKEIDGGLPEGLALDPALLGALRQATNDQFNKVATEKYGEIPSDEEEDEMEAGQQQQSTSAQKNDQQGSSNNA</sequence>